<dbReference type="Pfam" id="PF04235">
    <property type="entry name" value="DUF418"/>
    <property type="match status" value="1"/>
</dbReference>
<protein>
    <submittedName>
        <fullName evidence="3">DUF418 domain-containing protein</fullName>
    </submittedName>
</protein>
<comment type="caution">
    <text evidence="3">The sequence shown here is derived from an EMBL/GenBank/DDBJ whole genome shotgun (WGS) entry which is preliminary data.</text>
</comment>
<feature type="transmembrane region" description="Helical" evidence="1">
    <location>
        <begin position="278"/>
        <end position="299"/>
    </location>
</feature>
<gene>
    <name evidence="3" type="ORF">HKD42_01185</name>
</gene>
<feature type="transmembrane region" description="Helical" evidence="1">
    <location>
        <begin position="241"/>
        <end position="266"/>
    </location>
</feature>
<keyword evidence="1" id="KW-0472">Membrane</keyword>
<evidence type="ECO:0000256" key="1">
    <source>
        <dbReference type="SAM" id="Phobius"/>
    </source>
</evidence>
<feature type="transmembrane region" description="Helical" evidence="1">
    <location>
        <begin position="78"/>
        <end position="101"/>
    </location>
</feature>
<feature type="transmembrane region" description="Helical" evidence="1">
    <location>
        <begin position="354"/>
        <end position="372"/>
    </location>
</feature>
<feature type="transmembrane region" description="Helical" evidence="1">
    <location>
        <begin position="161"/>
        <end position="185"/>
    </location>
</feature>
<sequence>MTDATVSADQPTSDAPLPLSAIGGHRIASLDFIRGFAVMGILAANIVAFGQPFIAYMWPDAFLTPHGETSNWMWVAQFVLIDAKMRGLFTILFGASMMLFLEKAWERGSGRRLQAKRLLWLLVFGLIHFFMIWRGDILILYSIAGFAAMAFVKMSAKRQMVLGLVGYFIGALFYAAFMIFPYMIAETDIGTTPEMAEIRADMASETTLEQAKAAKEAQIITEGNYLEFVHYNLTEHTWDPLFSLLLFAFETLPLMLIGMAFYKLGLFSGGMNRSKMQIWGWIGVIAGSLLTLPVALWALEDGLNYWGTLAAFVGISPLPRLPAILGLLALLAVYGPAATGWLGQRVSAAGRMAFSNYLGTSILMLFVFHGWAGGLYGQLTRPELYLVVLGAWAVMLLWSKPWLERFKYGPLEWIWRCLTYGKMFPLKR</sequence>
<keyword evidence="1" id="KW-0812">Transmembrane</keyword>
<keyword evidence="1" id="KW-1133">Transmembrane helix</keyword>
<proteinExistence type="predicted"/>
<name>A0A848QB02_9SPHN</name>
<dbReference type="PANTHER" id="PTHR30590">
    <property type="entry name" value="INNER MEMBRANE PROTEIN"/>
    <property type="match status" value="1"/>
</dbReference>
<organism evidence="3 4">
    <name type="scientific">Pontixanthobacter rizhaonensis</name>
    <dbReference type="NCBI Taxonomy" id="2730337"/>
    <lineage>
        <taxon>Bacteria</taxon>
        <taxon>Pseudomonadati</taxon>
        <taxon>Pseudomonadota</taxon>
        <taxon>Alphaproteobacteria</taxon>
        <taxon>Sphingomonadales</taxon>
        <taxon>Erythrobacteraceae</taxon>
        <taxon>Pontixanthobacter</taxon>
    </lineage>
</organism>
<feature type="domain" description="DUF418" evidence="2">
    <location>
        <begin position="262"/>
        <end position="422"/>
    </location>
</feature>
<feature type="transmembrane region" description="Helical" evidence="1">
    <location>
        <begin position="36"/>
        <end position="58"/>
    </location>
</feature>
<keyword evidence="4" id="KW-1185">Reference proteome</keyword>
<evidence type="ECO:0000313" key="3">
    <source>
        <dbReference type="EMBL" id="NMW30671.1"/>
    </source>
</evidence>
<feature type="transmembrane region" description="Helical" evidence="1">
    <location>
        <begin position="137"/>
        <end position="154"/>
    </location>
</feature>
<dbReference type="InterPro" id="IPR007349">
    <property type="entry name" value="DUF418"/>
</dbReference>
<reference evidence="3 4" key="1">
    <citation type="submission" date="2020-04" db="EMBL/GenBank/DDBJ databases">
        <authorList>
            <person name="Liu A."/>
        </authorList>
    </citation>
    <scope>NUCLEOTIDE SEQUENCE [LARGE SCALE GENOMIC DNA]</scope>
    <source>
        <strain evidence="3 4">RZ02</strain>
    </source>
</reference>
<dbReference type="PANTHER" id="PTHR30590:SF2">
    <property type="entry name" value="INNER MEMBRANE PROTEIN"/>
    <property type="match status" value="1"/>
</dbReference>
<dbReference type="AlphaFoldDB" id="A0A848QB02"/>
<dbReference type="InterPro" id="IPR052529">
    <property type="entry name" value="Bact_Transport_Assoc"/>
</dbReference>
<dbReference type="Proteomes" id="UP000561181">
    <property type="component" value="Unassembled WGS sequence"/>
</dbReference>
<feature type="transmembrane region" description="Helical" evidence="1">
    <location>
        <begin position="384"/>
        <end position="403"/>
    </location>
</feature>
<feature type="transmembrane region" description="Helical" evidence="1">
    <location>
        <begin position="319"/>
        <end position="342"/>
    </location>
</feature>
<dbReference type="RefSeq" id="WP_170009524.1">
    <property type="nucleotide sequence ID" value="NZ_JABCRE010000002.1"/>
</dbReference>
<dbReference type="EMBL" id="JABCRE010000002">
    <property type="protein sequence ID" value="NMW30671.1"/>
    <property type="molecule type" value="Genomic_DNA"/>
</dbReference>
<feature type="transmembrane region" description="Helical" evidence="1">
    <location>
        <begin position="113"/>
        <end position="131"/>
    </location>
</feature>
<evidence type="ECO:0000259" key="2">
    <source>
        <dbReference type="Pfam" id="PF04235"/>
    </source>
</evidence>
<accession>A0A848QB02</accession>
<evidence type="ECO:0000313" key="4">
    <source>
        <dbReference type="Proteomes" id="UP000561181"/>
    </source>
</evidence>